<organism evidence="9 10">
    <name type="scientific">Sphingomonas xanthus</name>
    <dbReference type="NCBI Taxonomy" id="2594473"/>
    <lineage>
        <taxon>Bacteria</taxon>
        <taxon>Pseudomonadati</taxon>
        <taxon>Pseudomonadota</taxon>
        <taxon>Alphaproteobacteria</taxon>
        <taxon>Sphingomonadales</taxon>
        <taxon>Sphingomonadaceae</taxon>
        <taxon>Sphingomonas</taxon>
    </lineage>
</organism>
<dbReference type="InterPro" id="IPR052905">
    <property type="entry name" value="LD-transpeptidase_YkuD-like"/>
</dbReference>
<dbReference type="UniPathway" id="UPA00219"/>
<dbReference type="InterPro" id="IPR038063">
    <property type="entry name" value="Transpep_catalytic_dom"/>
</dbReference>
<evidence type="ECO:0000256" key="6">
    <source>
        <dbReference type="ARBA" id="ARBA00023316"/>
    </source>
</evidence>
<dbReference type="InterPro" id="IPR005490">
    <property type="entry name" value="LD_TPept_cat_dom"/>
</dbReference>
<dbReference type="PANTHER" id="PTHR41533">
    <property type="entry name" value="L,D-TRANSPEPTIDASE HI_1667-RELATED"/>
    <property type="match status" value="1"/>
</dbReference>
<dbReference type="PANTHER" id="PTHR41533:SF2">
    <property type="entry name" value="BLR7131 PROTEIN"/>
    <property type="match status" value="1"/>
</dbReference>
<keyword evidence="6 7" id="KW-0961">Cell wall biogenesis/degradation</keyword>
<reference evidence="9 10" key="1">
    <citation type="submission" date="2019-07" db="EMBL/GenBank/DDBJ databases">
        <title>Sphingomonas AE3 Genome sequencing and assembly.</title>
        <authorList>
            <person name="Kim H."/>
        </authorList>
    </citation>
    <scope>NUCLEOTIDE SEQUENCE [LARGE SCALE GENOMIC DNA]</scope>
    <source>
        <strain evidence="9 10">AE3</strain>
    </source>
</reference>
<evidence type="ECO:0000256" key="5">
    <source>
        <dbReference type="ARBA" id="ARBA00022984"/>
    </source>
</evidence>
<dbReference type="Pfam" id="PF03734">
    <property type="entry name" value="YkuD"/>
    <property type="match status" value="1"/>
</dbReference>
<dbReference type="GO" id="GO:0016740">
    <property type="term" value="F:transferase activity"/>
    <property type="evidence" value="ECO:0007669"/>
    <property type="project" value="UniProtKB-KW"/>
</dbReference>
<name>A0A516IS17_9SPHN</name>
<keyword evidence="10" id="KW-1185">Reference proteome</keyword>
<evidence type="ECO:0000313" key="10">
    <source>
        <dbReference type="Proteomes" id="UP000321857"/>
    </source>
</evidence>
<dbReference type="InterPro" id="IPR045380">
    <property type="entry name" value="LD_TPept_scaffold_dom"/>
</dbReference>
<dbReference type="OrthoDB" id="9778545at2"/>
<dbReference type="Proteomes" id="UP000321857">
    <property type="component" value="Chromosome"/>
</dbReference>
<dbReference type="EMBL" id="CP041659">
    <property type="protein sequence ID" value="QDP19686.1"/>
    <property type="molecule type" value="Genomic_DNA"/>
</dbReference>
<evidence type="ECO:0000313" key="9">
    <source>
        <dbReference type="EMBL" id="QDP19686.1"/>
    </source>
</evidence>
<evidence type="ECO:0000256" key="3">
    <source>
        <dbReference type="ARBA" id="ARBA00022679"/>
    </source>
</evidence>
<dbReference type="PROSITE" id="PS52029">
    <property type="entry name" value="LD_TPASE"/>
    <property type="match status" value="1"/>
</dbReference>
<evidence type="ECO:0000256" key="1">
    <source>
        <dbReference type="ARBA" id="ARBA00004752"/>
    </source>
</evidence>
<dbReference type="AlphaFoldDB" id="A0A516IS17"/>
<keyword evidence="3" id="KW-0808">Transferase</keyword>
<dbReference type="GO" id="GO:0004180">
    <property type="term" value="F:carboxypeptidase activity"/>
    <property type="evidence" value="ECO:0007669"/>
    <property type="project" value="UniProtKB-ARBA"/>
</dbReference>
<dbReference type="Gene3D" id="2.40.440.10">
    <property type="entry name" value="L,D-transpeptidase catalytic domain-like"/>
    <property type="match status" value="1"/>
</dbReference>
<protein>
    <submittedName>
        <fullName evidence="9">L,D-transpeptidase family protein</fullName>
    </submittedName>
</protein>
<dbReference type="KEGG" id="sxa:FMM02_06770"/>
<feature type="domain" description="L,D-TPase catalytic" evidence="8">
    <location>
        <begin position="183"/>
        <end position="334"/>
    </location>
</feature>
<dbReference type="GO" id="GO:0008360">
    <property type="term" value="P:regulation of cell shape"/>
    <property type="evidence" value="ECO:0007669"/>
    <property type="project" value="UniProtKB-UniRule"/>
</dbReference>
<comment type="pathway">
    <text evidence="1 7">Cell wall biogenesis; peptidoglycan biosynthesis.</text>
</comment>
<keyword evidence="5 7" id="KW-0573">Peptidoglycan synthesis</keyword>
<evidence type="ECO:0000256" key="2">
    <source>
        <dbReference type="ARBA" id="ARBA00005992"/>
    </source>
</evidence>
<accession>A0A516IS17</accession>
<gene>
    <name evidence="9" type="ORF">FMM02_06770</name>
</gene>
<dbReference type="GO" id="GO:0071555">
    <property type="term" value="P:cell wall organization"/>
    <property type="evidence" value="ECO:0007669"/>
    <property type="project" value="UniProtKB-UniRule"/>
</dbReference>
<evidence type="ECO:0000259" key="8">
    <source>
        <dbReference type="PROSITE" id="PS52029"/>
    </source>
</evidence>
<dbReference type="CDD" id="cd16913">
    <property type="entry name" value="YkuD_like"/>
    <property type="match status" value="1"/>
</dbReference>
<feature type="active site" description="Nucleophile" evidence="7">
    <location>
        <position position="307"/>
    </location>
</feature>
<sequence>MVAALPLYGALAQNADPIAPLPEGTAVSEPAPALVWQVPQAQALLNYIYNVSREGLAPADYDPDGLLRAIAGGDPMAMSAAATDRFNRLSSDLALGHVRGEARIDWHIVDRDLDETRQRQLLAYALGSNKLAEALDGLLPTHPQYGALKHALQVTPRSEIDKVNKIRLNMDRWRWLPRDLGQKYIIVNVPAFYATLVEDGTTRWKQRAVAGAIKTPTPQLTAMATGVILNPWWEVPRSIAPEVAGKPGYVAVKGKDGKVQRWRQPPGPSNALGQMKFVMPNEHAIYLHDTNARSRFNSQIRALSHGCVRTQNIHDLAAELGSDGGGEWTRARIDEVLASKKTVEAKFVTPVPVHIVYFSVAALNDGTIVAYNDLYKRDAKVIEALLDKKGLAPATPATRVASN</sequence>
<proteinExistence type="inferred from homology"/>
<keyword evidence="4 7" id="KW-0133">Cell shape</keyword>
<dbReference type="GO" id="GO:0009252">
    <property type="term" value="P:peptidoglycan biosynthetic process"/>
    <property type="evidence" value="ECO:0007669"/>
    <property type="project" value="UniProtKB-UniPathway"/>
</dbReference>
<comment type="similarity">
    <text evidence="2">Belongs to the YkuD family.</text>
</comment>
<dbReference type="Pfam" id="PF20142">
    <property type="entry name" value="Scaffold"/>
    <property type="match status" value="1"/>
</dbReference>
<dbReference type="SUPFAM" id="SSF141523">
    <property type="entry name" value="L,D-transpeptidase catalytic domain-like"/>
    <property type="match status" value="1"/>
</dbReference>
<evidence type="ECO:0000256" key="7">
    <source>
        <dbReference type="PROSITE-ProRule" id="PRU01373"/>
    </source>
</evidence>
<evidence type="ECO:0000256" key="4">
    <source>
        <dbReference type="ARBA" id="ARBA00022960"/>
    </source>
</evidence>
<feature type="active site" description="Proton donor/acceptor" evidence="7">
    <location>
        <position position="288"/>
    </location>
</feature>